<keyword evidence="1" id="KW-1133">Transmembrane helix</keyword>
<keyword evidence="1" id="KW-0812">Transmembrane</keyword>
<keyword evidence="1" id="KW-0472">Membrane</keyword>
<dbReference type="Proteomes" id="UP000572635">
    <property type="component" value="Unassembled WGS sequence"/>
</dbReference>
<reference evidence="2 3" key="1">
    <citation type="submission" date="2020-08" db="EMBL/GenBank/DDBJ databases">
        <title>Sequencing the genomes of 1000 actinobacteria strains.</title>
        <authorList>
            <person name="Klenk H.-P."/>
        </authorList>
    </citation>
    <scope>NUCLEOTIDE SEQUENCE [LARGE SCALE GENOMIC DNA]</scope>
    <source>
        <strain evidence="2 3">DSM 44551</strain>
    </source>
</reference>
<feature type="transmembrane region" description="Helical" evidence="1">
    <location>
        <begin position="39"/>
        <end position="58"/>
    </location>
</feature>
<name>A0A7W8QU16_9ACTN</name>
<sequence length="198" mass="19848">MSDARYPLAVAVPRAAMFAAVCTAVALLGHVAAGAPGPGAGVFAAAWAGLALLGTPLARAPRSAPVLIGGVLGAQLLLHLFFTLAAGPLPDAGLFPAAEHICSGGAAHGGGTGMLAAHLWAALVTGWWMAGGEEALWTLLHRLRAALGTPPAAPAPLLAAPAARALRAPVPGLRPRMLRHALDGRAPPLVLRPPYAAR</sequence>
<feature type="transmembrane region" description="Helical" evidence="1">
    <location>
        <begin position="65"/>
        <end position="86"/>
    </location>
</feature>
<dbReference type="AlphaFoldDB" id="A0A7W8QU16"/>
<dbReference type="RefSeq" id="WP_184398575.1">
    <property type="nucleotide sequence ID" value="NZ_BAAAJD010000151.1"/>
</dbReference>
<evidence type="ECO:0000256" key="1">
    <source>
        <dbReference type="SAM" id="Phobius"/>
    </source>
</evidence>
<comment type="caution">
    <text evidence="2">The sequence shown here is derived from an EMBL/GenBank/DDBJ whole genome shotgun (WGS) entry which is preliminary data.</text>
</comment>
<protein>
    <submittedName>
        <fullName evidence="2">Uncharacterized protein</fullName>
    </submittedName>
</protein>
<evidence type="ECO:0000313" key="2">
    <source>
        <dbReference type="EMBL" id="MBB5435636.1"/>
    </source>
</evidence>
<accession>A0A7W8QU16</accession>
<evidence type="ECO:0000313" key="3">
    <source>
        <dbReference type="Proteomes" id="UP000572635"/>
    </source>
</evidence>
<organism evidence="2 3">
    <name type="scientific">Nocardiopsis composta</name>
    <dbReference type="NCBI Taxonomy" id="157465"/>
    <lineage>
        <taxon>Bacteria</taxon>
        <taxon>Bacillati</taxon>
        <taxon>Actinomycetota</taxon>
        <taxon>Actinomycetes</taxon>
        <taxon>Streptosporangiales</taxon>
        <taxon>Nocardiopsidaceae</taxon>
        <taxon>Nocardiopsis</taxon>
    </lineage>
</organism>
<gene>
    <name evidence="2" type="ORF">HDA36_005784</name>
</gene>
<dbReference type="EMBL" id="JACHDB010000002">
    <property type="protein sequence ID" value="MBB5435636.1"/>
    <property type="molecule type" value="Genomic_DNA"/>
</dbReference>
<proteinExistence type="predicted"/>
<keyword evidence="3" id="KW-1185">Reference proteome</keyword>
<feature type="transmembrane region" description="Helical" evidence="1">
    <location>
        <begin position="12"/>
        <end position="33"/>
    </location>
</feature>